<feature type="region of interest" description="Disordered" evidence="1">
    <location>
        <begin position="1"/>
        <end position="33"/>
    </location>
</feature>
<dbReference type="PANTHER" id="PTHR31589">
    <property type="entry name" value="PROTEIN, PUTATIVE (DUF239)-RELATED-RELATED"/>
    <property type="match status" value="1"/>
</dbReference>
<feature type="domain" description="Neprosin PEP catalytic" evidence="2">
    <location>
        <begin position="60"/>
        <end position="290"/>
    </location>
</feature>
<gene>
    <name evidence="3" type="ORF">GIB67_014435</name>
</gene>
<organism evidence="3 4">
    <name type="scientific">Kingdonia uniflora</name>
    <dbReference type="NCBI Taxonomy" id="39325"/>
    <lineage>
        <taxon>Eukaryota</taxon>
        <taxon>Viridiplantae</taxon>
        <taxon>Streptophyta</taxon>
        <taxon>Embryophyta</taxon>
        <taxon>Tracheophyta</taxon>
        <taxon>Spermatophyta</taxon>
        <taxon>Magnoliopsida</taxon>
        <taxon>Ranunculales</taxon>
        <taxon>Circaeasteraceae</taxon>
        <taxon>Kingdonia</taxon>
    </lineage>
</organism>
<keyword evidence="4" id="KW-1185">Reference proteome</keyword>
<reference evidence="3 4" key="1">
    <citation type="journal article" date="2020" name="IScience">
        <title>Genome Sequencing of the Endangered Kingdonia uniflora (Circaeasteraceae, Ranunculales) Reveals Potential Mechanisms of Evolutionary Specialization.</title>
        <authorList>
            <person name="Sun Y."/>
            <person name="Deng T."/>
            <person name="Zhang A."/>
            <person name="Moore M.J."/>
            <person name="Landis J.B."/>
            <person name="Lin N."/>
            <person name="Zhang H."/>
            <person name="Zhang X."/>
            <person name="Huang J."/>
            <person name="Zhang X."/>
            <person name="Sun H."/>
            <person name="Wang H."/>
        </authorList>
    </citation>
    <scope>NUCLEOTIDE SEQUENCE [LARGE SCALE GENOMIC DNA]</scope>
    <source>
        <strain evidence="3">TB1705</strain>
        <tissue evidence="3">Leaf</tissue>
    </source>
</reference>
<feature type="compositionally biased region" description="Polar residues" evidence="1">
    <location>
        <begin position="15"/>
        <end position="25"/>
    </location>
</feature>
<evidence type="ECO:0000313" key="3">
    <source>
        <dbReference type="EMBL" id="KAF6147855.1"/>
    </source>
</evidence>
<protein>
    <recommendedName>
        <fullName evidence="2">Neprosin PEP catalytic domain-containing protein</fullName>
    </recommendedName>
</protein>
<name>A0A7J7LZ11_9MAGN</name>
<dbReference type="InterPro" id="IPR053168">
    <property type="entry name" value="Glutamic_endopeptidase"/>
</dbReference>
<dbReference type="AlphaFoldDB" id="A0A7J7LZ11"/>
<dbReference type="InterPro" id="IPR004314">
    <property type="entry name" value="Neprosin"/>
</dbReference>
<accession>A0A7J7LZ11</accession>
<evidence type="ECO:0000256" key="1">
    <source>
        <dbReference type="SAM" id="MobiDB-lite"/>
    </source>
</evidence>
<proteinExistence type="predicted"/>
<dbReference type="PROSITE" id="PS52045">
    <property type="entry name" value="NEPROSIN_PEP_CD"/>
    <property type="match status" value="1"/>
</dbReference>
<dbReference type="EMBL" id="JACGCM010001872">
    <property type="protein sequence ID" value="KAF6147855.1"/>
    <property type="molecule type" value="Genomic_DNA"/>
</dbReference>
<dbReference type="Proteomes" id="UP000541444">
    <property type="component" value="Unassembled WGS sequence"/>
</dbReference>
<comment type="caution">
    <text evidence="3">The sequence shown here is derived from an EMBL/GenBank/DDBJ whole genome shotgun (WGS) entry which is preliminary data.</text>
</comment>
<evidence type="ECO:0000313" key="4">
    <source>
        <dbReference type="Proteomes" id="UP000541444"/>
    </source>
</evidence>
<evidence type="ECO:0000259" key="2">
    <source>
        <dbReference type="PROSITE" id="PS52045"/>
    </source>
</evidence>
<dbReference type="PANTHER" id="PTHR31589:SF235">
    <property type="entry name" value="PROTEIN, PUTATIVE (DUF239)-RELATED"/>
    <property type="match status" value="1"/>
</dbReference>
<sequence length="290" mass="32455">MSPTSVPEEMRRGKSLSQNMTSKSGFKSLGCPQGSVPIMRTRKEALRWAKSIPSRTEASALPSEYHFAVTATVGTRKYHGSKTFMAIYNPKVSENQFSGGVTWVRNGPQENHNSIHVGWIADGKGKTGCWDILCSGFVQVSTDITLGLTLEPTSVGEDQYETEFTLFQDTKTGDWWVTISPRETLVGYWPKHLFTSLASHASQIIWGGEVYSPKYEVNTPPMGSGQFVPRNSYKTAYARLIQVMDESYSYIYPEGITIYTYWDPANCYWAKFEDMVWGTMLFGGPGSTCM</sequence>
<dbReference type="Pfam" id="PF03080">
    <property type="entry name" value="Neprosin"/>
    <property type="match status" value="1"/>
</dbReference>
<dbReference type="OrthoDB" id="1858978at2759"/>